<gene>
    <name evidence="1" type="primary">ung</name>
    <name evidence="1" type="ORF">RV045_12380</name>
</gene>
<evidence type="ECO:0000313" key="1">
    <source>
        <dbReference type="EMBL" id="MEJ7139216.1"/>
    </source>
</evidence>
<accession>A0ACC6P4R5</accession>
<name>A0ACC6P4R5_9BURK</name>
<dbReference type="Proteomes" id="UP001364695">
    <property type="component" value="Unassembled WGS sequence"/>
</dbReference>
<proteinExistence type="predicted"/>
<keyword evidence="1" id="KW-0326">Glycosidase</keyword>
<evidence type="ECO:0000313" key="2">
    <source>
        <dbReference type="Proteomes" id="UP001364695"/>
    </source>
</evidence>
<organism evidence="1 2">
    <name type="scientific">Amphibiibacter pelophylacis</name>
    <dbReference type="NCBI Taxonomy" id="1799477"/>
    <lineage>
        <taxon>Bacteria</taxon>
        <taxon>Pseudomonadati</taxon>
        <taxon>Pseudomonadota</taxon>
        <taxon>Betaproteobacteria</taxon>
        <taxon>Burkholderiales</taxon>
        <taxon>Sphaerotilaceae</taxon>
        <taxon>Amphibiibacter</taxon>
    </lineage>
</organism>
<dbReference type="EC" id="3.2.2.27" evidence="1"/>
<keyword evidence="1" id="KW-0378">Hydrolase</keyword>
<reference evidence="1" key="1">
    <citation type="submission" date="2023-10" db="EMBL/GenBank/DDBJ databases">
        <title>Amphibacter perezi, gen. nov., sp. nov. a novel taxa of the family Comamonadaceae, class Betaproteobacteria isolated from the skin microbiota of Pelophylax perezi from different populations.</title>
        <authorList>
            <person name="Costa S."/>
            <person name="Proenca D.N."/>
            <person name="Lopes I."/>
            <person name="Morais P.V."/>
        </authorList>
    </citation>
    <scope>NUCLEOTIDE SEQUENCE</scope>
    <source>
        <strain evidence="1">SL12-8</strain>
    </source>
</reference>
<protein>
    <submittedName>
        <fullName evidence="1">Uracil-DNA glycosylase</fullName>
        <ecNumber evidence="1">3.2.2.27</ecNumber>
    </submittedName>
</protein>
<keyword evidence="2" id="KW-1185">Reference proteome</keyword>
<comment type="caution">
    <text evidence="1">The sequence shown here is derived from an EMBL/GenBank/DDBJ whole genome shotgun (WGS) entry which is preliminary data.</text>
</comment>
<sequence length="275" mass="29930">MNAAPATWSARWLASAQALPPAWREPVLSFASSSVGEALLAQIDADAAAGAEIYPAVDHVLRALHDTPWEKLCAVIVGQDPYHQPGQADGLAFSVPQGTALPPSLRNIVQEVLRGAREAGWPGAEDIATQPLRPNLSAWSRQGVLLLNTSLTVRRDQAASHSSWGWQALTSALLAQVAQVARRSQPTVYLLWGAHAQKLWPALELDLAYSRQPYRVLKSNHPSPLSANKPPVPFTGNQHFVQAAHWLREQGVALDWLGIFRDKNTSAQHQAKISL</sequence>
<dbReference type="EMBL" id="JAWDIE010000022">
    <property type="protein sequence ID" value="MEJ7139216.1"/>
    <property type="molecule type" value="Genomic_DNA"/>
</dbReference>